<dbReference type="eggNOG" id="COG0847">
    <property type="taxonomic scope" value="Bacteria"/>
</dbReference>
<gene>
    <name evidence="1" type="ordered locus">Tola_1163</name>
</gene>
<accession>C4LDI9</accession>
<evidence type="ECO:0000313" key="1">
    <source>
        <dbReference type="EMBL" id="ACQ92785.1"/>
    </source>
</evidence>
<dbReference type="EMBL" id="CP001616">
    <property type="protein sequence ID" value="ACQ92785.1"/>
    <property type="molecule type" value="Genomic_DNA"/>
</dbReference>
<dbReference type="AlphaFoldDB" id="C4LDI9"/>
<keyword evidence="2" id="KW-1185">Reference proteome</keyword>
<dbReference type="HOGENOM" id="CLU_2222051_0_0_6"/>
<organism evidence="1 2">
    <name type="scientific">Tolumonas auensis (strain DSM 9187 / NBRC 110442 / TA 4)</name>
    <dbReference type="NCBI Taxonomy" id="595494"/>
    <lineage>
        <taxon>Bacteria</taxon>
        <taxon>Pseudomonadati</taxon>
        <taxon>Pseudomonadota</taxon>
        <taxon>Gammaproteobacteria</taxon>
        <taxon>Aeromonadales</taxon>
        <taxon>Aeromonadaceae</taxon>
        <taxon>Tolumonas</taxon>
    </lineage>
</organism>
<dbReference type="OrthoDB" id="9803913at2"/>
<dbReference type="Proteomes" id="UP000009073">
    <property type="component" value="Chromosome"/>
</dbReference>
<reference evidence="1 2" key="2">
    <citation type="journal article" date="2011" name="Stand. Genomic Sci.">
        <title>Complete genome sequence of Tolumonas auensis type strain (TA 4).</title>
        <authorList>
            <person name="Chertkov O."/>
            <person name="Copeland A."/>
            <person name="Lucas S."/>
            <person name="Lapidus A."/>
            <person name="Berry K.W."/>
            <person name="Detter J.C."/>
            <person name="Del Rio T.G."/>
            <person name="Hammon N."/>
            <person name="Dalin E."/>
            <person name="Tice H."/>
            <person name="Pitluck S."/>
            <person name="Richardson P."/>
            <person name="Bruce D."/>
            <person name="Goodwin L."/>
            <person name="Han C."/>
            <person name="Tapia R."/>
            <person name="Saunders E."/>
            <person name="Schmutz J."/>
            <person name="Brettin T."/>
            <person name="Larimer F."/>
            <person name="Land M."/>
            <person name="Hauser L."/>
            <person name="Spring S."/>
            <person name="Rohde M."/>
            <person name="Kyrpides N.C."/>
            <person name="Ivanova N."/>
            <person name="Goker M."/>
            <person name="Beller H.R."/>
            <person name="Klenk H.P."/>
            <person name="Woyke T."/>
        </authorList>
    </citation>
    <scope>NUCLEOTIDE SEQUENCE [LARGE SCALE GENOMIC DNA]</scope>
    <source>
        <strain evidence="2">DSM 9187 / TA4</strain>
    </source>
</reference>
<proteinExistence type="predicted"/>
<reference evidence="2" key="1">
    <citation type="submission" date="2009-05" db="EMBL/GenBank/DDBJ databases">
        <title>Complete sequence of Tolumonas auensis DSM 9187.</title>
        <authorList>
            <consortium name="US DOE Joint Genome Institute"/>
            <person name="Lucas S."/>
            <person name="Copeland A."/>
            <person name="Lapidus A."/>
            <person name="Glavina del Rio T."/>
            <person name="Tice H."/>
            <person name="Bruce D."/>
            <person name="Goodwin L."/>
            <person name="Pitluck S."/>
            <person name="Chertkov O."/>
            <person name="Brettin T."/>
            <person name="Detter J.C."/>
            <person name="Han C."/>
            <person name="Larimer F."/>
            <person name="Land M."/>
            <person name="Hauser L."/>
            <person name="Kyrpides N."/>
            <person name="Mikhailova N."/>
            <person name="Spring S."/>
            <person name="Beller H."/>
        </authorList>
    </citation>
    <scope>NUCLEOTIDE SEQUENCE [LARGE SCALE GENOMIC DNA]</scope>
    <source>
        <strain evidence="2">DSM 9187 / TA4</strain>
    </source>
</reference>
<name>C4LDI9_TOLAT</name>
<evidence type="ECO:0000313" key="2">
    <source>
        <dbReference type="Proteomes" id="UP000009073"/>
    </source>
</evidence>
<dbReference type="STRING" id="595494.Tola_1163"/>
<dbReference type="KEGG" id="tau:Tola_1163"/>
<sequence>MSFLQIELTQGNINQGHFYLQDCHHFFPAACLGGKNKSLAGVSVSVMFDGTGESVETDIDATKRLFRGARGQSKRFLSFFNCKAGDTIYIQQDVSGNYRVSTRKPQ</sequence>
<dbReference type="RefSeq" id="WP_012729384.1">
    <property type="nucleotide sequence ID" value="NC_012691.1"/>
</dbReference>
<protein>
    <submittedName>
        <fullName evidence="1">Uncharacterized protein</fullName>
    </submittedName>
</protein>